<dbReference type="InterPro" id="IPR019546">
    <property type="entry name" value="TAT_signal_bac_arc"/>
</dbReference>
<proteinExistence type="predicted"/>
<evidence type="ECO:0008006" key="2">
    <source>
        <dbReference type="Google" id="ProtNLM"/>
    </source>
</evidence>
<accession>A0A0F9BE22</accession>
<evidence type="ECO:0000313" key="1">
    <source>
        <dbReference type="EMBL" id="KKL12097.1"/>
    </source>
</evidence>
<reference evidence="1" key="1">
    <citation type="journal article" date="2015" name="Nature">
        <title>Complex archaea that bridge the gap between prokaryotes and eukaryotes.</title>
        <authorList>
            <person name="Spang A."/>
            <person name="Saw J.H."/>
            <person name="Jorgensen S.L."/>
            <person name="Zaremba-Niedzwiedzka K."/>
            <person name="Martijn J."/>
            <person name="Lind A.E."/>
            <person name="van Eijk R."/>
            <person name="Schleper C."/>
            <person name="Guy L."/>
            <person name="Ettema T.J."/>
        </authorList>
    </citation>
    <scope>NUCLEOTIDE SEQUENCE</scope>
</reference>
<comment type="caution">
    <text evidence="1">The sequence shown here is derived from an EMBL/GenBank/DDBJ whole genome shotgun (WGS) entry which is preliminary data.</text>
</comment>
<dbReference type="AlphaFoldDB" id="A0A0F9BE22"/>
<organism evidence="1">
    <name type="scientific">marine sediment metagenome</name>
    <dbReference type="NCBI Taxonomy" id="412755"/>
    <lineage>
        <taxon>unclassified sequences</taxon>
        <taxon>metagenomes</taxon>
        <taxon>ecological metagenomes</taxon>
    </lineage>
</organism>
<dbReference type="NCBIfam" id="TIGR01409">
    <property type="entry name" value="TAT_signal_seq"/>
    <property type="match status" value="1"/>
</dbReference>
<gene>
    <name evidence="1" type="ORF">LCGC14_2539180</name>
</gene>
<sequence length="63" mass="7050">MNRRKFIKMAGVAAVASQVPVGLIPEAGIIDCKAEVEAGILGIEELWTRHVRREVLKFTWESE</sequence>
<dbReference type="EMBL" id="LAZR01041395">
    <property type="protein sequence ID" value="KKL12097.1"/>
    <property type="molecule type" value="Genomic_DNA"/>
</dbReference>
<protein>
    <recommendedName>
        <fullName evidence="2">Twin-arginine translocation signal domain-containing protein</fullName>
    </recommendedName>
</protein>
<name>A0A0F9BE22_9ZZZZ</name>